<dbReference type="Pfam" id="PF00703">
    <property type="entry name" value="Glyco_hydro_2"/>
    <property type="match status" value="1"/>
</dbReference>
<reference evidence="18" key="1">
    <citation type="journal article" date="2019" name="Int. J. Syst. Evol. Microbiol.">
        <title>The Global Catalogue of Microorganisms (GCM) 10K type strain sequencing project: providing services to taxonomists for standard genome sequencing and annotation.</title>
        <authorList>
            <consortium name="The Broad Institute Genomics Platform"/>
            <consortium name="The Broad Institute Genome Sequencing Center for Infectious Disease"/>
            <person name="Wu L."/>
            <person name="Ma J."/>
        </authorList>
    </citation>
    <scope>NUCLEOTIDE SEQUENCE [LARGE SCALE GENOMIC DNA]</scope>
    <source>
        <strain evidence="18">JCM 17190</strain>
    </source>
</reference>
<dbReference type="InterPro" id="IPR054593">
    <property type="entry name" value="Beta-mannosidase-like_N2"/>
</dbReference>
<keyword evidence="9" id="KW-1015">Disulfide bond</keyword>
<organism evidence="17 18">
    <name type="scientific">Celeribacter arenosi</name>
    <dbReference type="NCBI Taxonomy" id="792649"/>
    <lineage>
        <taxon>Bacteria</taxon>
        <taxon>Pseudomonadati</taxon>
        <taxon>Pseudomonadota</taxon>
        <taxon>Alphaproteobacteria</taxon>
        <taxon>Rhodobacterales</taxon>
        <taxon>Roseobacteraceae</taxon>
        <taxon>Celeribacter</taxon>
    </lineage>
</organism>
<evidence type="ECO:0000256" key="1">
    <source>
        <dbReference type="ARBA" id="ARBA00000829"/>
    </source>
</evidence>
<evidence type="ECO:0000256" key="4">
    <source>
        <dbReference type="ARBA" id="ARBA00011245"/>
    </source>
</evidence>
<sequence length="801" mass="90601">MKLDTGWTFTDDQGDHSIGVDFPFDAVTALHSAGKIPDPYWGRNEYDLRWISERDWRAERRFTLESTDVDLLVDGLDGVVDVTVNGQSVLEADNSFRSWRIDLSEVATTGENTIELHFRSVVREGADRQARQKFHIPGISDRDDGQCPIKNGNMLRKPQCDFGWDWNIALAPFGVTGELAVVPKTKSRIDHVMVHQDHHDIESESVTVTVTAHIAGDAEGDTVEMAFGGRTREAQVKGRIAEAKFFVEVPELWWPAGQGMQPLYDLEVRLDTQKVEKRIGLRSLDLLTVEDDAGLGFKFRVNGRDVFAKGANWIPADALSGRIDREEVRAQLQSAVDANMNMIRVWGGGRYEPTWFYDLCDEMGLMVWQDFMFSCNLYPADDAFLANVEQEVRENVRRMHHHASIALWCGDNELVGALTWFKESIENRDRYLIMYDRLSRTLETTLKDIDPSANWWFSSPSSGPLNFGDAWHDDTSGDMHFWSVWHENRDFEHYRDVRPRFCSEFGFQSYPSNRIIDTFVGEADRNIAAPVLESHQKNVGGNERIAATMFRYFRFPVDFENFVYLSQVQQGLAIKTAVTWWRSLKPHCMGTLIWQLNDTWPCASWSSLDYGGNWKLLHHMAQKFYAPVLVTVAPEGGKDVFKVVNDTGDNVDVSVQVAAVNMAGVTRPLADATISAWPSKALDLLELDPALLNDDEIYAFTWQSDVHSGGDIHAPRAYKTYDLQNPDLTHTITQKDGIWEITLEASALALFVALEADVAGRFSNNAFALFPGAPATITFTPQSSDKKPEFTLRDLYSATYG</sequence>
<dbReference type="InterPro" id="IPR013783">
    <property type="entry name" value="Ig-like_fold"/>
</dbReference>
<protein>
    <recommendedName>
        <fullName evidence="6">Beta-mannosidase</fullName>
        <ecNumber evidence="5">3.2.1.25</ecNumber>
    </recommendedName>
    <alternativeName>
        <fullName evidence="12">Lysosomal beta A mannosidase</fullName>
    </alternativeName>
</protein>
<dbReference type="InterPro" id="IPR008979">
    <property type="entry name" value="Galactose-bd-like_sf"/>
</dbReference>
<dbReference type="InterPro" id="IPR050887">
    <property type="entry name" value="Beta-mannosidase_GH2"/>
</dbReference>
<dbReference type="SUPFAM" id="SSF49303">
    <property type="entry name" value="beta-Galactosidase/glucuronidase domain"/>
    <property type="match status" value="2"/>
</dbReference>
<evidence type="ECO:0000256" key="8">
    <source>
        <dbReference type="ARBA" id="ARBA00022801"/>
    </source>
</evidence>
<evidence type="ECO:0000256" key="12">
    <source>
        <dbReference type="ARBA" id="ARBA00032581"/>
    </source>
</evidence>
<keyword evidence="7" id="KW-0732">Signal</keyword>
<evidence type="ECO:0000256" key="7">
    <source>
        <dbReference type="ARBA" id="ARBA00022729"/>
    </source>
</evidence>
<feature type="domain" description="Glycoside hydrolase family 2 immunoglobulin-like beta-sandwich" evidence="13">
    <location>
        <begin position="200"/>
        <end position="282"/>
    </location>
</feature>
<dbReference type="InterPro" id="IPR017853">
    <property type="entry name" value="GH"/>
</dbReference>
<dbReference type="InterPro" id="IPR041625">
    <property type="entry name" value="Beta-mannosidase_Ig"/>
</dbReference>
<keyword evidence="8 17" id="KW-0378">Hydrolase</keyword>
<comment type="subunit">
    <text evidence="4">Monomer.</text>
</comment>
<dbReference type="Pfam" id="PF02836">
    <property type="entry name" value="Glyco_hydro_2_C"/>
    <property type="match status" value="1"/>
</dbReference>
<comment type="similarity">
    <text evidence="3">Belongs to the glycosyl hydrolase 2 family.</text>
</comment>
<evidence type="ECO:0000313" key="18">
    <source>
        <dbReference type="Proteomes" id="UP001399917"/>
    </source>
</evidence>
<dbReference type="RefSeq" id="WP_344847563.1">
    <property type="nucleotide sequence ID" value="NZ_BAABDF010000007.1"/>
</dbReference>
<evidence type="ECO:0000256" key="3">
    <source>
        <dbReference type="ARBA" id="ARBA00007401"/>
    </source>
</evidence>
<proteinExistence type="inferred from homology"/>
<dbReference type="GO" id="GO:0016787">
    <property type="term" value="F:hydrolase activity"/>
    <property type="evidence" value="ECO:0007669"/>
    <property type="project" value="UniProtKB-KW"/>
</dbReference>
<dbReference type="Proteomes" id="UP001399917">
    <property type="component" value="Unassembled WGS sequence"/>
</dbReference>
<dbReference type="EC" id="3.2.1.25" evidence="5"/>
<evidence type="ECO:0000259" key="16">
    <source>
        <dbReference type="Pfam" id="PF22666"/>
    </source>
</evidence>
<evidence type="ECO:0000313" key="17">
    <source>
        <dbReference type="EMBL" id="GAA3874027.1"/>
    </source>
</evidence>
<dbReference type="SUPFAM" id="SSF49785">
    <property type="entry name" value="Galactose-binding domain-like"/>
    <property type="match status" value="1"/>
</dbReference>
<keyword evidence="11" id="KW-0326">Glycosidase</keyword>
<accession>A0ABP7KDF9</accession>
<dbReference type="Pfam" id="PF17753">
    <property type="entry name" value="Ig_mannosidase"/>
    <property type="match status" value="1"/>
</dbReference>
<comment type="function">
    <text evidence="2">Exoglycosidase that cleaves the single beta-linked mannose residue from the non-reducing end of all N-linked glycoprotein oligosaccharides.</text>
</comment>
<evidence type="ECO:0000256" key="5">
    <source>
        <dbReference type="ARBA" id="ARBA00012754"/>
    </source>
</evidence>
<comment type="caution">
    <text evidence="17">The sequence shown here is derived from an EMBL/GenBank/DDBJ whole genome shotgun (WGS) entry which is preliminary data.</text>
</comment>
<evidence type="ECO:0000256" key="6">
    <source>
        <dbReference type="ARBA" id="ARBA00015707"/>
    </source>
</evidence>
<feature type="domain" description="Glycoside hydrolase family 2 catalytic" evidence="14">
    <location>
        <begin position="298"/>
        <end position="414"/>
    </location>
</feature>
<evidence type="ECO:0000256" key="11">
    <source>
        <dbReference type="ARBA" id="ARBA00023295"/>
    </source>
</evidence>
<dbReference type="Gene3D" id="2.60.40.10">
    <property type="entry name" value="Immunoglobulins"/>
    <property type="match status" value="2"/>
</dbReference>
<name>A0ABP7KDF9_9RHOB</name>
<dbReference type="EMBL" id="BAABDF010000007">
    <property type="protein sequence ID" value="GAA3874027.1"/>
    <property type="molecule type" value="Genomic_DNA"/>
</dbReference>
<dbReference type="PANTHER" id="PTHR43730:SF1">
    <property type="entry name" value="BETA-MANNOSIDASE"/>
    <property type="match status" value="1"/>
</dbReference>
<dbReference type="Pfam" id="PF22666">
    <property type="entry name" value="Glyco_hydro_2_N2"/>
    <property type="match status" value="1"/>
</dbReference>
<feature type="domain" description="Beta-mannosidase-like galactose-binding" evidence="16">
    <location>
        <begin position="7"/>
        <end position="175"/>
    </location>
</feature>
<dbReference type="Gene3D" id="3.20.20.80">
    <property type="entry name" value="Glycosidases"/>
    <property type="match status" value="1"/>
</dbReference>
<comment type="catalytic activity">
    <reaction evidence="1">
        <text>Hydrolysis of terminal, non-reducing beta-D-mannose residues in beta-D-mannosides.</text>
        <dbReference type="EC" id="3.2.1.25"/>
    </reaction>
</comment>
<dbReference type="PANTHER" id="PTHR43730">
    <property type="entry name" value="BETA-MANNOSIDASE"/>
    <property type="match status" value="1"/>
</dbReference>
<gene>
    <name evidence="17" type="ORF">GCM10022404_24920</name>
</gene>
<keyword evidence="18" id="KW-1185">Reference proteome</keyword>
<dbReference type="InterPro" id="IPR006102">
    <property type="entry name" value="Ig-like_GH2"/>
</dbReference>
<dbReference type="Gene3D" id="2.60.120.260">
    <property type="entry name" value="Galactose-binding domain-like"/>
    <property type="match status" value="1"/>
</dbReference>
<evidence type="ECO:0000259" key="15">
    <source>
        <dbReference type="Pfam" id="PF17753"/>
    </source>
</evidence>
<evidence type="ECO:0000259" key="14">
    <source>
        <dbReference type="Pfam" id="PF02836"/>
    </source>
</evidence>
<keyword evidence="10" id="KW-0325">Glycoprotein</keyword>
<feature type="domain" description="Beta-mannosidase Ig-fold" evidence="15">
    <location>
        <begin position="723"/>
        <end position="797"/>
    </location>
</feature>
<evidence type="ECO:0000256" key="2">
    <source>
        <dbReference type="ARBA" id="ARBA00003150"/>
    </source>
</evidence>
<evidence type="ECO:0000256" key="9">
    <source>
        <dbReference type="ARBA" id="ARBA00023157"/>
    </source>
</evidence>
<dbReference type="InterPro" id="IPR036156">
    <property type="entry name" value="Beta-gal/glucu_dom_sf"/>
</dbReference>
<evidence type="ECO:0000259" key="13">
    <source>
        <dbReference type="Pfam" id="PF00703"/>
    </source>
</evidence>
<evidence type="ECO:0000256" key="10">
    <source>
        <dbReference type="ARBA" id="ARBA00023180"/>
    </source>
</evidence>
<dbReference type="InterPro" id="IPR006103">
    <property type="entry name" value="Glyco_hydro_2_cat"/>
</dbReference>
<dbReference type="SUPFAM" id="SSF51445">
    <property type="entry name" value="(Trans)glycosidases"/>
    <property type="match status" value="1"/>
</dbReference>